<dbReference type="InterPro" id="IPR052055">
    <property type="entry name" value="Hepadnavirus_pol/RT"/>
</dbReference>
<comment type="caution">
    <text evidence="1">The sequence shown here is derived from an EMBL/GenBank/DDBJ whole genome shotgun (WGS) entry which is preliminary data.</text>
</comment>
<dbReference type="AlphaFoldDB" id="A0AAE0C404"/>
<sequence length="135" mass="15460">MDASGWQGGIAFQHQRRIVDFPPEERAPHKSSNFREASTFASTIELLGPSHRGERLLGRTDNTTTMSIVNRQGTMAPELQPICERMFAAARKYDLDIAAEHIPGKENDLSDGLSRYIREKDYSDWQYRRDEFEAV</sequence>
<organism evidence="1 2">
    <name type="scientific">Cymbomonas tetramitiformis</name>
    <dbReference type="NCBI Taxonomy" id="36881"/>
    <lineage>
        <taxon>Eukaryota</taxon>
        <taxon>Viridiplantae</taxon>
        <taxon>Chlorophyta</taxon>
        <taxon>Pyramimonadophyceae</taxon>
        <taxon>Pyramimonadales</taxon>
        <taxon>Pyramimonadaceae</taxon>
        <taxon>Cymbomonas</taxon>
    </lineage>
</organism>
<gene>
    <name evidence="1" type="ORF">CYMTET_42527</name>
</gene>
<evidence type="ECO:0000313" key="2">
    <source>
        <dbReference type="Proteomes" id="UP001190700"/>
    </source>
</evidence>
<dbReference type="PANTHER" id="PTHR33050:SF7">
    <property type="entry name" value="RIBONUCLEASE H"/>
    <property type="match status" value="1"/>
</dbReference>
<evidence type="ECO:0000313" key="1">
    <source>
        <dbReference type="EMBL" id="KAK3247991.1"/>
    </source>
</evidence>
<dbReference type="CDD" id="cd09275">
    <property type="entry name" value="RNase_HI_RT_DIRS1"/>
    <property type="match status" value="1"/>
</dbReference>
<name>A0AAE0C404_9CHLO</name>
<protein>
    <submittedName>
        <fullName evidence="1">Uncharacterized protein</fullName>
    </submittedName>
</protein>
<reference evidence="1 2" key="1">
    <citation type="journal article" date="2015" name="Genome Biol. Evol.">
        <title>Comparative Genomics of a Bacterivorous Green Alga Reveals Evolutionary Causalities and Consequences of Phago-Mixotrophic Mode of Nutrition.</title>
        <authorList>
            <person name="Burns J.A."/>
            <person name="Paasch A."/>
            <person name="Narechania A."/>
            <person name="Kim E."/>
        </authorList>
    </citation>
    <scope>NUCLEOTIDE SEQUENCE [LARGE SCALE GENOMIC DNA]</scope>
    <source>
        <strain evidence="1 2">PLY_AMNH</strain>
    </source>
</reference>
<dbReference type="Proteomes" id="UP001190700">
    <property type="component" value="Unassembled WGS sequence"/>
</dbReference>
<accession>A0AAE0C404</accession>
<proteinExistence type="predicted"/>
<keyword evidence="2" id="KW-1185">Reference proteome</keyword>
<dbReference type="PANTHER" id="PTHR33050">
    <property type="entry name" value="REVERSE TRANSCRIPTASE DOMAIN-CONTAINING PROTEIN"/>
    <property type="match status" value="1"/>
</dbReference>
<dbReference type="EMBL" id="LGRX02028509">
    <property type="protein sequence ID" value="KAK3247991.1"/>
    <property type="molecule type" value="Genomic_DNA"/>
</dbReference>